<keyword evidence="2" id="KW-1185">Reference proteome</keyword>
<feature type="region of interest" description="Disordered" evidence="1">
    <location>
        <begin position="44"/>
        <end position="75"/>
    </location>
</feature>
<name>A0A915HMK8_ROMCU</name>
<evidence type="ECO:0000313" key="2">
    <source>
        <dbReference type="Proteomes" id="UP000887565"/>
    </source>
</evidence>
<feature type="region of interest" description="Disordered" evidence="1">
    <location>
        <begin position="1"/>
        <end position="28"/>
    </location>
</feature>
<reference evidence="3" key="1">
    <citation type="submission" date="2022-11" db="UniProtKB">
        <authorList>
            <consortium name="WormBaseParasite"/>
        </authorList>
    </citation>
    <scope>IDENTIFICATION</scope>
</reference>
<dbReference type="WBParaSite" id="nRc.2.0.1.t03193-RA">
    <property type="protein sequence ID" value="nRc.2.0.1.t03193-RA"/>
    <property type="gene ID" value="nRc.2.0.1.g03193"/>
</dbReference>
<evidence type="ECO:0000256" key="1">
    <source>
        <dbReference type="SAM" id="MobiDB-lite"/>
    </source>
</evidence>
<organism evidence="2 3">
    <name type="scientific">Romanomermis culicivorax</name>
    <name type="common">Nematode worm</name>
    <dbReference type="NCBI Taxonomy" id="13658"/>
    <lineage>
        <taxon>Eukaryota</taxon>
        <taxon>Metazoa</taxon>
        <taxon>Ecdysozoa</taxon>
        <taxon>Nematoda</taxon>
        <taxon>Enoplea</taxon>
        <taxon>Dorylaimia</taxon>
        <taxon>Mermithida</taxon>
        <taxon>Mermithoidea</taxon>
        <taxon>Mermithidae</taxon>
        <taxon>Romanomermis</taxon>
    </lineage>
</organism>
<evidence type="ECO:0000313" key="3">
    <source>
        <dbReference type="WBParaSite" id="nRc.2.0.1.t03193-RA"/>
    </source>
</evidence>
<protein>
    <submittedName>
        <fullName evidence="3">Uncharacterized protein</fullName>
    </submittedName>
</protein>
<dbReference type="Proteomes" id="UP000887565">
    <property type="component" value="Unplaced"/>
</dbReference>
<proteinExistence type="predicted"/>
<dbReference type="AlphaFoldDB" id="A0A915HMK8"/>
<sequence>MRVKHTGAKKSTNHDSSFTMTLDGKTSGPKDCKLAAAASCAKDARSTRVNGTHAKETGLINAGKQNLSDRGQSKPAGCPDALCACMEESLEESLVVVRKSWRQKPHIFNNNKKTNIYNNNTEKELLQQMLITTDTAQQSTASENEDD</sequence>
<accession>A0A915HMK8</accession>